<keyword evidence="2" id="KW-1185">Reference proteome</keyword>
<dbReference type="Proteomes" id="UP001207468">
    <property type="component" value="Unassembled WGS sequence"/>
</dbReference>
<evidence type="ECO:0000313" key="2">
    <source>
        <dbReference type="Proteomes" id="UP001207468"/>
    </source>
</evidence>
<evidence type="ECO:0000313" key="1">
    <source>
        <dbReference type="EMBL" id="KAI9459744.1"/>
    </source>
</evidence>
<accession>A0ACC0U2P2</accession>
<gene>
    <name evidence="1" type="ORF">F5148DRAFT_275796</name>
</gene>
<protein>
    <submittedName>
        <fullName evidence="1">Uncharacterized protein</fullName>
    </submittedName>
</protein>
<sequence length="86" mass="9717">MCHQVARASASVSVSDYVIVISCTNITCSMTTLHLYFRFTYNIYFRVLRTRLGAKNGVFFLHSCAHLLYQLCSSIIRGVMICLGET</sequence>
<dbReference type="EMBL" id="JAGFNK010000196">
    <property type="protein sequence ID" value="KAI9459744.1"/>
    <property type="molecule type" value="Genomic_DNA"/>
</dbReference>
<reference evidence="1" key="1">
    <citation type="submission" date="2021-03" db="EMBL/GenBank/DDBJ databases">
        <title>Evolutionary priming and transition to the ectomycorrhizal habit in an iconic lineage of mushroom-forming fungi: is preadaptation a requirement?</title>
        <authorList>
            <consortium name="DOE Joint Genome Institute"/>
            <person name="Looney B.P."/>
            <person name="Miyauchi S."/>
            <person name="Morin E."/>
            <person name="Drula E."/>
            <person name="Courty P.E."/>
            <person name="Chicoki N."/>
            <person name="Fauchery L."/>
            <person name="Kohler A."/>
            <person name="Kuo A."/>
            <person name="LaButti K."/>
            <person name="Pangilinan J."/>
            <person name="Lipzen A."/>
            <person name="Riley R."/>
            <person name="Andreopoulos W."/>
            <person name="He G."/>
            <person name="Johnson J."/>
            <person name="Barry K.W."/>
            <person name="Grigoriev I.V."/>
            <person name="Nagy L."/>
            <person name="Hibbett D."/>
            <person name="Henrissat B."/>
            <person name="Matheny P.B."/>
            <person name="Labbe J."/>
            <person name="Martin A.F."/>
        </authorList>
    </citation>
    <scope>NUCLEOTIDE SEQUENCE</scope>
    <source>
        <strain evidence="1">BPL698</strain>
    </source>
</reference>
<proteinExistence type="predicted"/>
<organism evidence="1 2">
    <name type="scientific">Russula earlei</name>
    <dbReference type="NCBI Taxonomy" id="71964"/>
    <lineage>
        <taxon>Eukaryota</taxon>
        <taxon>Fungi</taxon>
        <taxon>Dikarya</taxon>
        <taxon>Basidiomycota</taxon>
        <taxon>Agaricomycotina</taxon>
        <taxon>Agaricomycetes</taxon>
        <taxon>Russulales</taxon>
        <taxon>Russulaceae</taxon>
        <taxon>Russula</taxon>
    </lineage>
</organism>
<comment type="caution">
    <text evidence="1">The sequence shown here is derived from an EMBL/GenBank/DDBJ whole genome shotgun (WGS) entry which is preliminary data.</text>
</comment>
<name>A0ACC0U2P2_9AGAM</name>